<protein>
    <recommendedName>
        <fullName evidence="7">UDP-N-acetylglucosamine 4-epimerase</fullName>
        <ecNumber evidence="3">5.1.3.7</ecNumber>
    </recommendedName>
    <alternativeName>
        <fullName evidence="7">UDP-N-acetylglucosamine 4-epimerase</fullName>
    </alternativeName>
</protein>
<keyword evidence="6" id="KW-0413">Isomerase</keyword>
<proteinExistence type="predicted"/>
<evidence type="ECO:0000256" key="7">
    <source>
        <dbReference type="ARBA" id="ARBA00031827"/>
    </source>
</evidence>
<dbReference type="Pfam" id="PF01370">
    <property type="entry name" value="Epimerase"/>
    <property type="match status" value="1"/>
</dbReference>
<comment type="caution">
    <text evidence="10">The sequence shown here is derived from an EMBL/GenBank/DDBJ whole genome shotgun (WGS) entry which is preliminary data.</text>
</comment>
<dbReference type="GO" id="GO:0005829">
    <property type="term" value="C:cytosol"/>
    <property type="evidence" value="ECO:0007669"/>
    <property type="project" value="TreeGrafter"/>
</dbReference>
<comment type="catalytic activity">
    <reaction evidence="1">
        <text>UDP-N-acetyl-alpha-D-glucosamine = UDP-N-acetyl-alpha-D-galactosamine</text>
        <dbReference type="Rhea" id="RHEA:20517"/>
        <dbReference type="ChEBI" id="CHEBI:57705"/>
        <dbReference type="ChEBI" id="CHEBI:67138"/>
        <dbReference type="EC" id="5.1.3.7"/>
    </reaction>
</comment>
<dbReference type="InterPro" id="IPR005886">
    <property type="entry name" value="UDP_G4E"/>
</dbReference>
<evidence type="ECO:0000313" key="11">
    <source>
        <dbReference type="Proteomes" id="UP000789390"/>
    </source>
</evidence>
<dbReference type="EC" id="5.1.3.7" evidence="3"/>
<evidence type="ECO:0000256" key="8">
    <source>
        <dbReference type="SAM" id="MobiDB-lite"/>
    </source>
</evidence>
<reference evidence="10" key="1">
    <citation type="submission" date="2021-11" db="EMBL/GenBank/DDBJ databases">
        <authorList>
            <person name="Schell T."/>
        </authorList>
    </citation>
    <scope>NUCLEOTIDE SEQUENCE</scope>
    <source>
        <strain evidence="10">M5</strain>
    </source>
</reference>
<keyword evidence="4" id="KW-0520">NAD</keyword>
<evidence type="ECO:0000256" key="6">
    <source>
        <dbReference type="ARBA" id="ARBA00023235"/>
    </source>
</evidence>
<gene>
    <name evidence="10" type="ORF">DGAL_LOCUS15608</name>
</gene>
<keyword evidence="11" id="KW-1185">Reference proteome</keyword>
<dbReference type="Gene3D" id="3.40.50.720">
    <property type="entry name" value="NAD(P)-binding Rossmann-like Domain"/>
    <property type="match status" value="1"/>
</dbReference>
<dbReference type="InterPro" id="IPR001509">
    <property type="entry name" value="Epimerase_deHydtase"/>
</dbReference>
<evidence type="ECO:0000256" key="1">
    <source>
        <dbReference type="ARBA" id="ARBA00000014"/>
    </source>
</evidence>
<dbReference type="InterPro" id="IPR036291">
    <property type="entry name" value="NAD(P)-bd_dom_sf"/>
</dbReference>
<dbReference type="SUPFAM" id="SSF51735">
    <property type="entry name" value="NAD(P)-binding Rossmann-fold domains"/>
    <property type="match status" value="2"/>
</dbReference>
<dbReference type="GO" id="GO:0033499">
    <property type="term" value="P:galactose catabolic process via UDP-galactose, Leloir pathway"/>
    <property type="evidence" value="ECO:0007669"/>
    <property type="project" value="TreeGrafter"/>
</dbReference>
<dbReference type="CDD" id="cd05247">
    <property type="entry name" value="UDP_G4E_1_SDR_e"/>
    <property type="match status" value="1"/>
</dbReference>
<accession>A0A8J2S337</accession>
<organism evidence="10 11">
    <name type="scientific">Daphnia galeata</name>
    <dbReference type="NCBI Taxonomy" id="27404"/>
    <lineage>
        <taxon>Eukaryota</taxon>
        <taxon>Metazoa</taxon>
        <taxon>Ecdysozoa</taxon>
        <taxon>Arthropoda</taxon>
        <taxon>Crustacea</taxon>
        <taxon>Branchiopoda</taxon>
        <taxon>Diplostraca</taxon>
        <taxon>Cladocera</taxon>
        <taxon>Anomopoda</taxon>
        <taxon>Daphniidae</taxon>
        <taxon>Daphnia</taxon>
    </lineage>
</organism>
<dbReference type="AlphaFoldDB" id="A0A8J2S337"/>
<feature type="domain" description="NAD-dependent epimerase/dehydratase" evidence="9">
    <location>
        <begin position="7"/>
        <end position="315"/>
    </location>
</feature>
<keyword evidence="5" id="KW-0119">Carbohydrate metabolism</keyword>
<dbReference type="PANTHER" id="PTHR43725">
    <property type="entry name" value="UDP-GLUCOSE 4-EPIMERASE"/>
    <property type="match status" value="1"/>
</dbReference>
<comment type="cofactor">
    <cofactor evidence="2">
        <name>NAD(+)</name>
        <dbReference type="ChEBI" id="CHEBI:57540"/>
    </cofactor>
</comment>
<evidence type="ECO:0000313" key="10">
    <source>
        <dbReference type="EMBL" id="CAH0111951.1"/>
    </source>
</evidence>
<keyword evidence="5" id="KW-0299">Galactose metabolism</keyword>
<dbReference type="Gene3D" id="3.90.25.10">
    <property type="entry name" value="UDP-galactose 4-epimerase, domain 1"/>
    <property type="match status" value="2"/>
</dbReference>
<dbReference type="GO" id="GO:0003974">
    <property type="term" value="F:UDP-N-acetylglucosamine 4-epimerase activity"/>
    <property type="evidence" value="ECO:0007669"/>
    <property type="project" value="UniProtKB-EC"/>
</dbReference>
<feature type="region of interest" description="Disordered" evidence="8">
    <location>
        <begin position="453"/>
        <end position="473"/>
    </location>
</feature>
<evidence type="ECO:0000256" key="2">
    <source>
        <dbReference type="ARBA" id="ARBA00001911"/>
    </source>
</evidence>
<dbReference type="OrthoDB" id="9402762at2759"/>
<sequence length="473" mass="52743">MAKFQTIFVTGGAGYIGSHCVVELLEAGYEVIACDNFANSVNGEKGTAPSLERVEEITGKKVTFYQCDLLDYERLNKIFSQNKIDCVIHFAAMKAVGESMEVPLLYYKNNVVGTINLLEATVHYSRGNRCFQTQFAVNVTSKPNYLNTKCIHICYHGFFFLVMKAHECYQLVFSSSCCVYGNPERLPITEDSPIGNVTNVYGRTKYLIEEMLMDLSRSDERWNICSLRYFNPVGAHPSGRIGEDPTKPYSNLMPYIAQVALGNKPSLTIFGDDYNTPDGTGVRDYIHVMDLASGHVAALAKVEKDKLRYRVYNLGLGKGLSVLELIDLFEKTTNTKVPFVWAGRRVGDVDTLVCDAQLAVRELNWHAKYDATFNLGSGVGVSVIQLVQTFGKVTGMTVAYELKPRREGDISAMYSNGERAKTELGWTPRFTLEQMCEDFWRWQTMNPLGYRSESGAKDSGAVTNGSAVTNGNH</sequence>
<dbReference type="EMBL" id="CAKKLH010000319">
    <property type="protein sequence ID" value="CAH0111951.1"/>
    <property type="molecule type" value="Genomic_DNA"/>
</dbReference>
<evidence type="ECO:0000259" key="9">
    <source>
        <dbReference type="Pfam" id="PF01370"/>
    </source>
</evidence>
<evidence type="ECO:0000256" key="3">
    <source>
        <dbReference type="ARBA" id="ARBA00013175"/>
    </source>
</evidence>
<dbReference type="GO" id="GO:0003978">
    <property type="term" value="F:UDP-glucose 4-epimerase activity"/>
    <property type="evidence" value="ECO:0007669"/>
    <property type="project" value="InterPro"/>
</dbReference>
<evidence type="ECO:0000256" key="5">
    <source>
        <dbReference type="ARBA" id="ARBA00023144"/>
    </source>
</evidence>
<evidence type="ECO:0000256" key="4">
    <source>
        <dbReference type="ARBA" id="ARBA00023027"/>
    </source>
</evidence>
<feature type="compositionally biased region" description="Polar residues" evidence="8">
    <location>
        <begin position="461"/>
        <end position="473"/>
    </location>
</feature>
<dbReference type="PANTHER" id="PTHR43725:SF31">
    <property type="entry name" value="UDP-GLUCOSE 4-EPIMERASE"/>
    <property type="match status" value="1"/>
</dbReference>
<name>A0A8J2S337_9CRUS</name>
<dbReference type="Proteomes" id="UP000789390">
    <property type="component" value="Unassembled WGS sequence"/>
</dbReference>